<dbReference type="PROSITE" id="PS50995">
    <property type="entry name" value="HTH_MARR_2"/>
    <property type="match status" value="1"/>
</dbReference>
<dbReference type="PANTHER" id="PTHR33164">
    <property type="entry name" value="TRANSCRIPTIONAL REGULATOR, MARR FAMILY"/>
    <property type="match status" value="1"/>
</dbReference>
<dbReference type="PROSITE" id="PS01117">
    <property type="entry name" value="HTH_MARR_1"/>
    <property type="match status" value="1"/>
</dbReference>
<dbReference type="EMBL" id="JBHSRJ010000009">
    <property type="protein sequence ID" value="MFC6046085.1"/>
    <property type="molecule type" value="Genomic_DNA"/>
</dbReference>
<dbReference type="Gene3D" id="1.10.10.10">
    <property type="entry name" value="Winged helix-like DNA-binding domain superfamily/Winged helix DNA-binding domain"/>
    <property type="match status" value="1"/>
</dbReference>
<comment type="caution">
    <text evidence="5">The sequence shown here is derived from an EMBL/GenBank/DDBJ whole genome shotgun (WGS) entry which is preliminary data.</text>
</comment>
<organism evidence="5 6">
    <name type="scientific">Nocardioides hankookensis</name>
    <dbReference type="NCBI Taxonomy" id="443157"/>
    <lineage>
        <taxon>Bacteria</taxon>
        <taxon>Bacillati</taxon>
        <taxon>Actinomycetota</taxon>
        <taxon>Actinomycetes</taxon>
        <taxon>Propionibacteriales</taxon>
        <taxon>Nocardioidaceae</taxon>
        <taxon>Nocardioides</taxon>
    </lineage>
</organism>
<dbReference type="InterPro" id="IPR036390">
    <property type="entry name" value="WH_DNA-bd_sf"/>
</dbReference>
<evidence type="ECO:0000256" key="3">
    <source>
        <dbReference type="ARBA" id="ARBA00023163"/>
    </source>
</evidence>
<evidence type="ECO:0000256" key="2">
    <source>
        <dbReference type="ARBA" id="ARBA00023125"/>
    </source>
</evidence>
<dbReference type="PRINTS" id="PR00598">
    <property type="entry name" value="HTHMARR"/>
</dbReference>
<reference evidence="6" key="1">
    <citation type="journal article" date="2019" name="Int. J. Syst. Evol. Microbiol.">
        <title>The Global Catalogue of Microorganisms (GCM) 10K type strain sequencing project: providing services to taxonomists for standard genome sequencing and annotation.</title>
        <authorList>
            <consortium name="The Broad Institute Genomics Platform"/>
            <consortium name="The Broad Institute Genome Sequencing Center for Infectious Disease"/>
            <person name="Wu L."/>
            <person name="Ma J."/>
        </authorList>
    </citation>
    <scope>NUCLEOTIDE SEQUENCE [LARGE SCALE GENOMIC DNA]</scope>
    <source>
        <strain evidence="6">CCUG 54522</strain>
    </source>
</reference>
<name>A0ABW1LQ75_9ACTN</name>
<dbReference type="InterPro" id="IPR039422">
    <property type="entry name" value="MarR/SlyA-like"/>
</dbReference>
<keyword evidence="1" id="KW-0805">Transcription regulation</keyword>
<feature type="domain" description="HTH marR-type" evidence="4">
    <location>
        <begin position="1"/>
        <end position="142"/>
    </location>
</feature>
<evidence type="ECO:0000313" key="5">
    <source>
        <dbReference type="EMBL" id="MFC6046085.1"/>
    </source>
</evidence>
<evidence type="ECO:0000259" key="4">
    <source>
        <dbReference type="PROSITE" id="PS50995"/>
    </source>
</evidence>
<keyword evidence="2" id="KW-0238">DNA-binding</keyword>
<dbReference type="InterPro" id="IPR000835">
    <property type="entry name" value="HTH_MarR-typ"/>
</dbReference>
<dbReference type="PANTHER" id="PTHR33164:SF43">
    <property type="entry name" value="HTH-TYPE TRANSCRIPTIONAL REPRESSOR YETL"/>
    <property type="match status" value="1"/>
</dbReference>
<evidence type="ECO:0000256" key="1">
    <source>
        <dbReference type="ARBA" id="ARBA00023015"/>
    </source>
</evidence>
<dbReference type="InterPro" id="IPR023187">
    <property type="entry name" value="Tscrpt_reg_MarR-type_CS"/>
</dbReference>
<proteinExistence type="predicted"/>
<accession>A0ABW1LQ75</accession>
<dbReference type="Pfam" id="PF12802">
    <property type="entry name" value="MarR_2"/>
    <property type="match status" value="1"/>
</dbReference>
<protein>
    <submittedName>
        <fullName evidence="5">MarR family winged helix-turn-helix transcriptional regulator</fullName>
    </submittedName>
</protein>
<dbReference type="Proteomes" id="UP001596135">
    <property type="component" value="Unassembled WGS sequence"/>
</dbReference>
<dbReference type="RefSeq" id="WP_379160463.1">
    <property type="nucleotide sequence ID" value="NZ_JBHSRJ010000009.1"/>
</dbReference>
<gene>
    <name evidence="5" type="ORF">ACFPYL_23575</name>
</gene>
<dbReference type="SUPFAM" id="SSF46785">
    <property type="entry name" value="Winged helix' DNA-binding domain"/>
    <property type="match status" value="1"/>
</dbReference>
<evidence type="ECO:0000313" key="6">
    <source>
        <dbReference type="Proteomes" id="UP001596135"/>
    </source>
</evidence>
<dbReference type="InterPro" id="IPR036388">
    <property type="entry name" value="WH-like_DNA-bd_sf"/>
</dbReference>
<keyword evidence="6" id="KW-1185">Reference proteome</keyword>
<sequence>MADPAADQVDFGVLLAVAHGTFFDRQHGHMVEAGYVGFTTRTGFVLRVLDDEALSLRELADRLEMSSPAALKVIDAMVRDGYVERTPAPDDRRVRTVRATERGHAALAAARAFHASVERELVDAVGADDAAAVRRGLEALAGQATEVIPQVLRRSTAPH</sequence>
<dbReference type="SMART" id="SM00347">
    <property type="entry name" value="HTH_MARR"/>
    <property type="match status" value="1"/>
</dbReference>
<keyword evidence="3" id="KW-0804">Transcription</keyword>